<evidence type="ECO:0000313" key="2">
    <source>
        <dbReference type="EMBL" id="SPE19239.1"/>
    </source>
</evidence>
<dbReference type="Proteomes" id="UP000239735">
    <property type="component" value="Unassembled WGS sequence"/>
</dbReference>
<name>A0A2N9L7J4_9BACT</name>
<feature type="region of interest" description="Disordered" evidence="1">
    <location>
        <begin position="1"/>
        <end position="35"/>
    </location>
</feature>
<dbReference type="EMBL" id="OKRB01000078">
    <property type="protein sequence ID" value="SPE19239.1"/>
    <property type="molecule type" value="Genomic_DNA"/>
</dbReference>
<dbReference type="Gene3D" id="1.25.40.10">
    <property type="entry name" value="Tetratricopeptide repeat domain"/>
    <property type="match status" value="2"/>
</dbReference>
<feature type="compositionally biased region" description="Polar residues" evidence="1">
    <location>
        <begin position="1"/>
        <end position="17"/>
    </location>
</feature>
<accession>A0A2N9L7J4</accession>
<evidence type="ECO:0000313" key="3">
    <source>
        <dbReference type="Proteomes" id="UP000239735"/>
    </source>
</evidence>
<reference evidence="3" key="1">
    <citation type="submission" date="2018-02" db="EMBL/GenBank/DDBJ databases">
        <authorList>
            <person name="Hausmann B."/>
        </authorList>
    </citation>
    <scope>NUCLEOTIDE SEQUENCE [LARGE SCALE GENOMIC DNA]</scope>
    <source>
        <strain evidence="3">Peat soil MAG SbA5</strain>
    </source>
</reference>
<dbReference type="SUPFAM" id="SSF48452">
    <property type="entry name" value="TPR-like"/>
    <property type="match status" value="1"/>
</dbReference>
<protein>
    <submittedName>
        <fullName evidence="2">TPR domain protein</fullName>
    </submittedName>
</protein>
<gene>
    <name evidence="2" type="ORF">SBA5_220085</name>
</gene>
<proteinExistence type="predicted"/>
<evidence type="ECO:0000256" key="1">
    <source>
        <dbReference type="SAM" id="MobiDB-lite"/>
    </source>
</evidence>
<organism evidence="2 3">
    <name type="scientific">Candidatus Sulfuritelmatomonas gaucii</name>
    <dbReference type="NCBI Taxonomy" id="2043161"/>
    <lineage>
        <taxon>Bacteria</taxon>
        <taxon>Pseudomonadati</taxon>
        <taxon>Acidobacteriota</taxon>
        <taxon>Terriglobia</taxon>
        <taxon>Terriglobales</taxon>
        <taxon>Acidobacteriaceae</taxon>
        <taxon>Candidatus Sulfuritelmatomonas</taxon>
    </lineage>
</organism>
<sequence length="193" mass="21798">MCSSVTTMTQEARSATPSRKKTPVVGKPDGRARTGTEPVFQHYQAAVQLLQQGKYEKALGMLEKLLPDAPPEIQDRCRVYIATCRRQIGKSSLSFPTPEEHYDYSISLLNTGYYEEARDQFNQILTTHPHADYAFYGLAVLEAITGHAQDCLTSLSRAIELNPKNRLQARADNDFQNMVDDPRFTELLYPEIP</sequence>
<dbReference type="AlphaFoldDB" id="A0A2N9L7J4"/>
<dbReference type="InterPro" id="IPR011990">
    <property type="entry name" value="TPR-like_helical_dom_sf"/>
</dbReference>
<dbReference type="NCBIfam" id="NF047558">
    <property type="entry name" value="TPR_END_plus"/>
    <property type="match status" value="1"/>
</dbReference>